<gene>
    <name evidence="3" type="ORF">L203_101181</name>
</gene>
<proteinExistence type="inferred from homology"/>
<reference evidence="3" key="3">
    <citation type="submission" date="2024-01" db="EMBL/GenBank/DDBJ databases">
        <authorList>
            <person name="Coelho M.A."/>
            <person name="David-Palma M."/>
            <person name="Shea T."/>
            <person name="Sun S."/>
            <person name="Cuomo C.A."/>
            <person name="Heitman J."/>
        </authorList>
    </citation>
    <scope>NUCLEOTIDE SEQUENCE</scope>
    <source>
        <strain evidence="3">CBS 7841</strain>
    </source>
</reference>
<name>A0AAJ8LZA6_9TREE</name>
<accession>A0AAJ8LZA6</accession>
<keyword evidence="2" id="KW-1015">Disulfide bond</keyword>
<organism evidence="3 4">
    <name type="scientific">Cryptococcus depauperatus CBS 7841</name>
    <dbReference type="NCBI Taxonomy" id="1295531"/>
    <lineage>
        <taxon>Eukaryota</taxon>
        <taxon>Fungi</taxon>
        <taxon>Dikarya</taxon>
        <taxon>Basidiomycota</taxon>
        <taxon>Agaricomycotina</taxon>
        <taxon>Tremellomycetes</taxon>
        <taxon>Tremellales</taxon>
        <taxon>Cryptococcaceae</taxon>
        <taxon>Cryptococcus</taxon>
    </lineage>
</organism>
<dbReference type="Proteomes" id="UP000094043">
    <property type="component" value="Chromosome 1"/>
</dbReference>
<dbReference type="AlphaFoldDB" id="A0AAJ8LZA6"/>
<dbReference type="RefSeq" id="XP_066066723.1">
    <property type="nucleotide sequence ID" value="XM_066210626.1"/>
</dbReference>
<dbReference type="GO" id="GO:0005739">
    <property type="term" value="C:mitochondrion"/>
    <property type="evidence" value="ECO:0007669"/>
    <property type="project" value="TreeGrafter"/>
</dbReference>
<reference evidence="3" key="1">
    <citation type="submission" date="2016-06" db="EMBL/GenBank/DDBJ databases">
        <authorList>
            <person name="Cuomo C."/>
            <person name="Litvintseva A."/>
            <person name="Heitman J."/>
            <person name="Chen Y."/>
            <person name="Sun S."/>
            <person name="Springer D."/>
            <person name="Dromer F."/>
            <person name="Young S."/>
            <person name="Zeng Q."/>
            <person name="Chapman S."/>
            <person name="Gujja S."/>
            <person name="Saif S."/>
            <person name="Birren B."/>
        </authorList>
    </citation>
    <scope>NUCLEOTIDE SEQUENCE</scope>
    <source>
        <strain evidence="3">CBS 7841</strain>
    </source>
</reference>
<dbReference type="PANTHER" id="PTHR28627:SF1">
    <property type="entry name" value="CYTOCHROME C OXIDASE ASSEMBLY FACTOR 5"/>
    <property type="match status" value="1"/>
</dbReference>
<dbReference type="Pfam" id="PF10203">
    <property type="entry name" value="Pet191_N"/>
    <property type="match status" value="1"/>
</dbReference>
<evidence type="ECO:0000313" key="3">
    <source>
        <dbReference type="EMBL" id="WVN86023.1"/>
    </source>
</evidence>
<protein>
    <recommendedName>
        <fullName evidence="5">Cytochrome c oxidase assembly factor 5</fullName>
    </recommendedName>
</protein>
<dbReference type="GO" id="GO:0033617">
    <property type="term" value="P:mitochondrial respiratory chain complex IV assembly"/>
    <property type="evidence" value="ECO:0007669"/>
    <property type="project" value="TreeGrafter"/>
</dbReference>
<dbReference type="EMBL" id="CP143784">
    <property type="protein sequence ID" value="WVN86023.1"/>
    <property type="molecule type" value="Genomic_DNA"/>
</dbReference>
<dbReference type="GeneID" id="91085395"/>
<dbReference type="PANTHER" id="PTHR28627">
    <property type="entry name" value="CYTOCHROME C OXIDASE ASSEMBLY FACTOR 5"/>
    <property type="match status" value="1"/>
</dbReference>
<dbReference type="InterPro" id="IPR018793">
    <property type="entry name" value="Cyt_c_oxidase_assmbl_Pet191"/>
</dbReference>
<evidence type="ECO:0000256" key="1">
    <source>
        <dbReference type="ARBA" id="ARBA00007785"/>
    </source>
</evidence>
<sequence>MPPRACQIPRDELIACLLRTDCVLKEGKTPAECLKTPRELPIQCQHLIARLSDCKKGMLDMRRRFKGNHLSEEAKARARARGLNMFIS</sequence>
<evidence type="ECO:0000256" key="2">
    <source>
        <dbReference type="ARBA" id="ARBA00023157"/>
    </source>
</evidence>
<keyword evidence="4" id="KW-1185">Reference proteome</keyword>
<reference evidence="3" key="2">
    <citation type="journal article" date="2022" name="Elife">
        <title>Obligate sexual reproduction of a homothallic fungus closely related to the Cryptococcus pathogenic species complex.</title>
        <authorList>
            <person name="Passer A.R."/>
            <person name="Clancey S.A."/>
            <person name="Shea T."/>
            <person name="David-Palma M."/>
            <person name="Averette A.F."/>
            <person name="Boekhout T."/>
            <person name="Porcel B.M."/>
            <person name="Nowrousian M."/>
            <person name="Cuomo C.A."/>
            <person name="Sun S."/>
            <person name="Heitman J."/>
            <person name="Coelho M.A."/>
        </authorList>
    </citation>
    <scope>NUCLEOTIDE SEQUENCE</scope>
    <source>
        <strain evidence="3">CBS 7841</strain>
    </source>
</reference>
<dbReference type="KEGG" id="cdep:91085395"/>
<evidence type="ECO:0008006" key="5">
    <source>
        <dbReference type="Google" id="ProtNLM"/>
    </source>
</evidence>
<evidence type="ECO:0000313" key="4">
    <source>
        <dbReference type="Proteomes" id="UP000094043"/>
    </source>
</evidence>
<comment type="similarity">
    <text evidence="1">Belongs to the PET191 family.</text>
</comment>